<proteinExistence type="predicted"/>
<evidence type="ECO:0000313" key="1">
    <source>
        <dbReference type="EMBL" id="KAF4338888.1"/>
    </source>
</evidence>
<organism evidence="1 2">
    <name type="scientific">Fusarium beomiforme</name>
    <dbReference type="NCBI Taxonomy" id="44412"/>
    <lineage>
        <taxon>Eukaryota</taxon>
        <taxon>Fungi</taxon>
        <taxon>Dikarya</taxon>
        <taxon>Ascomycota</taxon>
        <taxon>Pezizomycotina</taxon>
        <taxon>Sordariomycetes</taxon>
        <taxon>Hypocreomycetidae</taxon>
        <taxon>Hypocreales</taxon>
        <taxon>Nectriaceae</taxon>
        <taxon>Fusarium</taxon>
        <taxon>Fusarium burgessii species complex</taxon>
    </lineage>
</organism>
<accession>A0A9P5AID7</accession>
<sequence length="210" mass="23686">MPNPLKAMHVSFNLLTWALDHDQVPNDIRRSLELVRTCDSDLQHLIELRNECLPLLQRRPKVLDRVHTIIESAQRGLQEVCEIVERCRPEADRGGKTTFSKRMAWVLVDASEFKSQEPIISRHHAAVLAELNFLRQIALLAPISEPVAIKEKCGVNEDATVFDNIALLGDFLGDAIAYDSPNANHSFERKQRISNTISNSIFTPSHSITS</sequence>
<protein>
    <submittedName>
        <fullName evidence="1">Uncharacterized protein</fullName>
    </submittedName>
</protein>
<evidence type="ECO:0000313" key="2">
    <source>
        <dbReference type="Proteomes" id="UP000730481"/>
    </source>
</evidence>
<name>A0A9P5AID7_9HYPO</name>
<dbReference type="Proteomes" id="UP000730481">
    <property type="component" value="Unassembled WGS sequence"/>
</dbReference>
<gene>
    <name evidence="1" type="ORF">FBEOM_7219</name>
</gene>
<dbReference type="AlphaFoldDB" id="A0A9P5AID7"/>
<reference evidence="1" key="2">
    <citation type="submission" date="2020-02" db="EMBL/GenBank/DDBJ databases">
        <title>Identification and distribution of gene clusters putatively required for synthesis of sphingolipid metabolism inhibitors in phylogenetically diverse species of the filamentous fungus Fusarium.</title>
        <authorList>
            <person name="Kim H.-S."/>
            <person name="Busman M."/>
            <person name="Brown D.W."/>
            <person name="Divon H."/>
            <person name="Uhlig S."/>
            <person name="Proctor R.H."/>
        </authorList>
    </citation>
    <scope>NUCLEOTIDE SEQUENCE</scope>
    <source>
        <strain evidence="1">NRRL 25174</strain>
    </source>
</reference>
<comment type="caution">
    <text evidence="1">The sequence shown here is derived from an EMBL/GenBank/DDBJ whole genome shotgun (WGS) entry which is preliminary data.</text>
</comment>
<dbReference type="EMBL" id="PVQB02000317">
    <property type="protein sequence ID" value="KAF4338888.1"/>
    <property type="molecule type" value="Genomic_DNA"/>
</dbReference>
<keyword evidence="2" id="KW-1185">Reference proteome</keyword>
<dbReference type="OrthoDB" id="5240423at2759"/>
<reference evidence="1" key="1">
    <citation type="journal article" date="2017" name="Mycologia">
        <title>Fusarium algeriense, sp. nov., a novel toxigenic crown rot pathogen of durum wheat from Algeria is nested in the Fusarium burgessii species complex.</title>
        <authorList>
            <person name="Laraba I."/>
            <person name="Keddad A."/>
            <person name="Boureghda H."/>
            <person name="Abdallah N."/>
            <person name="Vaughan M.M."/>
            <person name="Proctor R.H."/>
            <person name="Busman M."/>
            <person name="O'Donnell K."/>
        </authorList>
    </citation>
    <scope>NUCLEOTIDE SEQUENCE</scope>
    <source>
        <strain evidence="1">NRRL 25174</strain>
    </source>
</reference>